<name>A0A7N6A2T3_ANATE</name>
<evidence type="ECO:0000259" key="11">
    <source>
        <dbReference type="SMART" id="SM00849"/>
    </source>
</evidence>
<evidence type="ECO:0000313" key="13">
    <source>
        <dbReference type="Proteomes" id="UP000265040"/>
    </source>
</evidence>
<feature type="domain" description="Metallo-beta-lactamase" evidence="11">
    <location>
        <begin position="273"/>
        <end position="421"/>
    </location>
</feature>
<dbReference type="GO" id="GO:0008800">
    <property type="term" value="F:beta-lactamase activity"/>
    <property type="evidence" value="ECO:0007669"/>
    <property type="project" value="UniProtKB-EC"/>
</dbReference>
<evidence type="ECO:0000313" key="12">
    <source>
        <dbReference type="Ensembl" id="ENSATEP00000040126.1"/>
    </source>
</evidence>
<dbReference type="Pfam" id="PF07522">
    <property type="entry name" value="DRMBL"/>
    <property type="match status" value="1"/>
</dbReference>
<feature type="region of interest" description="Disordered" evidence="10">
    <location>
        <begin position="115"/>
        <end position="154"/>
    </location>
</feature>
<keyword evidence="13" id="KW-1185">Reference proteome</keyword>
<dbReference type="EC" id="3.5.2.6" evidence="4"/>
<dbReference type="Ensembl" id="ENSATET00000060456.2">
    <property type="protein sequence ID" value="ENSATEP00000040126.1"/>
    <property type="gene ID" value="ENSATEG00000021695.3"/>
</dbReference>
<accession>A0A7N6A2T3</accession>
<evidence type="ECO:0000256" key="2">
    <source>
        <dbReference type="ARBA" id="ARBA00004123"/>
    </source>
</evidence>
<organism evidence="12 13">
    <name type="scientific">Anabas testudineus</name>
    <name type="common">Climbing perch</name>
    <name type="synonym">Anthias testudineus</name>
    <dbReference type="NCBI Taxonomy" id="64144"/>
    <lineage>
        <taxon>Eukaryota</taxon>
        <taxon>Metazoa</taxon>
        <taxon>Chordata</taxon>
        <taxon>Craniata</taxon>
        <taxon>Vertebrata</taxon>
        <taxon>Euteleostomi</taxon>
        <taxon>Actinopterygii</taxon>
        <taxon>Neopterygii</taxon>
        <taxon>Teleostei</taxon>
        <taxon>Neoteleostei</taxon>
        <taxon>Acanthomorphata</taxon>
        <taxon>Anabantaria</taxon>
        <taxon>Anabantiformes</taxon>
        <taxon>Anabantoidei</taxon>
        <taxon>Anabantidae</taxon>
        <taxon>Anabas</taxon>
    </lineage>
</organism>
<evidence type="ECO:0000256" key="5">
    <source>
        <dbReference type="ARBA" id="ARBA00022763"/>
    </source>
</evidence>
<evidence type="ECO:0000256" key="9">
    <source>
        <dbReference type="ARBA" id="ARBA00078423"/>
    </source>
</evidence>
<evidence type="ECO:0000256" key="8">
    <source>
        <dbReference type="ARBA" id="ARBA00069609"/>
    </source>
</evidence>
<dbReference type="GO" id="GO:0036297">
    <property type="term" value="P:interstrand cross-link repair"/>
    <property type="evidence" value="ECO:0007669"/>
    <property type="project" value="TreeGrafter"/>
</dbReference>
<proteinExistence type="inferred from homology"/>
<dbReference type="SMART" id="SM00849">
    <property type="entry name" value="Lactamase_B"/>
    <property type="match status" value="1"/>
</dbReference>
<reference evidence="12" key="3">
    <citation type="submission" date="2025-09" db="UniProtKB">
        <authorList>
            <consortium name="Ensembl"/>
        </authorList>
    </citation>
    <scope>IDENTIFICATION</scope>
</reference>
<comment type="subcellular location">
    <subcellularLocation>
        <location evidence="2">Nucleus</location>
    </subcellularLocation>
</comment>
<dbReference type="GO" id="GO:0003684">
    <property type="term" value="F:damaged DNA binding"/>
    <property type="evidence" value="ECO:0007669"/>
    <property type="project" value="TreeGrafter"/>
</dbReference>
<feature type="region of interest" description="Disordered" evidence="10">
    <location>
        <begin position="238"/>
        <end position="259"/>
    </location>
</feature>
<feature type="compositionally biased region" description="Polar residues" evidence="10">
    <location>
        <begin position="85"/>
        <end position="103"/>
    </location>
</feature>
<feature type="region of interest" description="Disordered" evidence="10">
    <location>
        <begin position="85"/>
        <end position="104"/>
    </location>
</feature>
<evidence type="ECO:0000256" key="1">
    <source>
        <dbReference type="ARBA" id="ARBA00001526"/>
    </source>
</evidence>
<dbReference type="GO" id="GO:0006303">
    <property type="term" value="P:double-strand break repair via nonhomologous end joining"/>
    <property type="evidence" value="ECO:0007669"/>
    <property type="project" value="TreeGrafter"/>
</dbReference>
<dbReference type="AlphaFoldDB" id="A0A7N6A2T3"/>
<evidence type="ECO:0000256" key="4">
    <source>
        <dbReference type="ARBA" id="ARBA00012865"/>
    </source>
</evidence>
<dbReference type="Gene3D" id="3.40.50.12650">
    <property type="match status" value="1"/>
</dbReference>
<keyword evidence="7" id="KW-0539">Nucleus</keyword>
<keyword evidence="5" id="KW-0227">DNA damage</keyword>
<dbReference type="FunFam" id="3.40.50.12650:FF:000001">
    <property type="entry name" value="DNA cross-link repair 1A"/>
    <property type="match status" value="1"/>
</dbReference>
<dbReference type="SUPFAM" id="SSF56281">
    <property type="entry name" value="Metallo-hydrolase/oxidoreductase"/>
    <property type="match status" value="1"/>
</dbReference>
<keyword evidence="6" id="KW-0234">DNA repair</keyword>
<dbReference type="Gene3D" id="3.60.15.10">
    <property type="entry name" value="Ribonuclease Z/Hydroxyacylglutathione hydrolase-like"/>
    <property type="match status" value="1"/>
</dbReference>
<evidence type="ECO:0000256" key="7">
    <source>
        <dbReference type="ARBA" id="ARBA00023242"/>
    </source>
</evidence>
<evidence type="ECO:0000256" key="3">
    <source>
        <dbReference type="ARBA" id="ARBA00010304"/>
    </source>
</evidence>
<evidence type="ECO:0000256" key="6">
    <source>
        <dbReference type="ARBA" id="ARBA00023204"/>
    </source>
</evidence>
<feature type="compositionally biased region" description="Polar residues" evidence="10">
    <location>
        <begin position="238"/>
        <end position="248"/>
    </location>
</feature>
<gene>
    <name evidence="12" type="primary">DCLRE1A</name>
</gene>
<dbReference type="PANTHER" id="PTHR23240:SF6">
    <property type="entry name" value="DNA CROSS-LINK REPAIR 1A PROTEIN"/>
    <property type="match status" value="1"/>
</dbReference>
<dbReference type="Proteomes" id="UP000265040">
    <property type="component" value="Chromosome 19"/>
</dbReference>
<evidence type="ECO:0000256" key="10">
    <source>
        <dbReference type="SAM" id="MobiDB-lite"/>
    </source>
</evidence>
<comment type="similarity">
    <text evidence="3">Belongs to the DNA repair metallo-beta-lactamase (DRMBL) family.</text>
</comment>
<reference evidence="12" key="1">
    <citation type="submission" date="2021-04" db="EMBL/GenBank/DDBJ databases">
        <authorList>
            <consortium name="Wellcome Sanger Institute Data Sharing"/>
        </authorList>
    </citation>
    <scope>NUCLEOTIDE SEQUENCE [LARGE SCALE GENOMIC DNA]</scope>
</reference>
<dbReference type="GO" id="GO:0035312">
    <property type="term" value="F:5'-3' DNA exonuclease activity"/>
    <property type="evidence" value="ECO:0007669"/>
    <property type="project" value="TreeGrafter"/>
</dbReference>
<dbReference type="GO" id="GO:0005634">
    <property type="term" value="C:nucleus"/>
    <property type="evidence" value="ECO:0007669"/>
    <property type="project" value="UniProtKB-SubCell"/>
</dbReference>
<dbReference type="InterPro" id="IPR036866">
    <property type="entry name" value="RibonucZ/Hydroxyglut_hydro"/>
</dbReference>
<feature type="compositionally biased region" description="Polar residues" evidence="10">
    <location>
        <begin position="124"/>
        <end position="149"/>
    </location>
</feature>
<dbReference type="InterPro" id="IPR001279">
    <property type="entry name" value="Metallo-B-lactamas"/>
</dbReference>
<comment type="catalytic activity">
    <reaction evidence="1">
        <text>a beta-lactam + H2O = a substituted beta-amino acid</text>
        <dbReference type="Rhea" id="RHEA:20401"/>
        <dbReference type="ChEBI" id="CHEBI:15377"/>
        <dbReference type="ChEBI" id="CHEBI:35627"/>
        <dbReference type="ChEBI" id="CHEBI:140347"/>
        <dbReference type="EC" id="3.5.2.6"/>
    </reaction>
</comment>
<dbReference type="PANTHER" id="PTHR23240">
    <property type="entry name" value="DNA CROSS-LINK REPAIR PROTEIN PSO2/SNM1-RELATED"/>
    <property type="match status" value="1"/>
</dbReference>
<dbReference type="FunFam" id="3.60.15.10:FF:000010">
    <property type="entry name" value="DNA cross-link repair 1A"/>
    <property type="match status" value="1"/>
</dbReference>
<dbReference type="GeneTree" id="ENSGT00940000158766"/>
<protein>
    <recommendedName>
        <fullName evidence="8">DNA cross-link repair 1A protein</fullName>
        <ecNumber evidence="4">3.5.2.6</ecNumber>
    </recommendedName>
    <alternativeName>
        <fullName evidence="9">SNM1 homolog A</fullName>
    </alternativeName>
</protein>
<dbReference type="InterPro" id="IPR011084">
    <property type="entry name" value="DRMBL"/>
</dbReference>
<sequence>MSSCYTECPDGLRCSSTIPNHYKNFNHTLLAHSRANSDTAFLRLSDQAEISPSTSGLTGLINNEVEGSVLETSQDSALSFSILSEQSASPQNSHTGTPPSKFTSGLLFLRSPGPEDFKKKKGWSCSTKGQKSVGASQESKMGLSSTPVKTESGEKACEVFSKSELPDEDNEISYSPLSEFPAEKEVNDSECKKAIFNIENNDEDDDTVENDDSMVLFSDGISSEDELLTEFIDNLETSSVPAKDQSSSNTHRGTRGWRRRWNRGNADEGVELPRCPFYKKIPGTNLVIDAFRYGEIKGITAYFLTHFHSDHYGGLTRNSTFPIYCNRITGNLVKSKLKVAEQYVHILPMNTQVTVEGVRVILLDANHCPGAAMLLFFLPDGQTVLHTGDFRADPSMETYPELLSCRVQTLYLDTTYCSPEYTFPRQQEVINFAANTAFELVTLKPRTLVVCGSYSVGKEKVFLALADVLGSKVCLSRDKYNTMCCLESDQVRQRITTDWKAARVHVLPMMQLTFKKLQDHLARYSGQYDQLVAFKPTGWTFSQQVESVDDIQPEIRGNISIYGIPYSEHSSFLELKRFVQWLQPLKIIPTVNNGSWDSRKVMEKYFSDWLMETKSKL</sequence>
<reference evidence="12" key="2">
    <citation type="submission" date="2025-08" db="UniProtKB">
        <authorList>
            <consortium name="Ensembl"/>
        </authorList>
    </citation>
    <scope>IDENTIFICATION</scope>
</reference>